<evidence type="ECO:0000313" key="1">
    <source>
        <dbReference type="EMBL" id="WMW08220.1"/>
    </source>
</evidence>
<dbReference type="Proteomes" id="UP001183127">
    <property type="component" value="Chromosome"/>
</dbReference>
<dbReference type="GeneID" id="32806343"/>
<dbReference type="RefSeq" id="WP_011534395.1">
    <property type="nucleotide sequence ID" value="NZ_CP132921.1"/>
</dbReference>
<dbReference type="SUPFAM" id="SSF47027">
    <property type="entry name" value="Acyl-CoA binding protein"/>
    <property type="match status" value="1"/>
</dbReference>
<dbReference type="InterPro" id="IPR035984">
    <property type="entry name" value="Acyl-CoA-binding_sf"/>
</dbReference>
<sequence>MRDDLEARFLETQNRLSQLRTGPPVEKRILLWMLCSQATCGDYSDEKVDSQVIKDRSRHEVESWAAGWRELKGVPRDAAKHLYLRLADTIRG</sequence>
<reference evidence="1 2" key="1">
    <citation type="submission" date="2023-08" db="EMBL/GenBank/DDBJ databases">
        <title>Complete Genome Sequence of Pseudomonas entomophila TVIN A01.</title>
        <authorList>
            <person name="Shelke T."/>
            <person name="Mahar N.S."/>
            <person name="Gupta I."/>
            <person name="Gupta V."/>
        </authorList>
    </citation>
    <scope>NUCLEOTIDE SEQUENCE [LARGE SCALE GENOMIC DNA]</scope>
    <source>
        <strain evidence="1 2">TVIN-A01</strain>
    </source>
</reference>
<gene>
    <name evidence="1" type="ORF">RAH46_13020</name>
</gene>
<evidence type="ECO:0008006" key="3">
    <source>
        <dbReference type="Google" id="ProtNLM"/>
    </source>
</evidence>
<proteinExistence type="predicted"/>
<organism evidence="1 2">
    <name type="scientific">Pseudomonas entomophila</name>
    <dbReference type="NCBI Taxonomy" id="312306"/>
    <lineage>
        <taxon>Bacteria</taxon>
        <taxon>Pseudomonadati</taxon>
        <taxon>Pseudomonadota</taxon>
        <taxon>Gammaproteobacteria</taxon>
        <taxon>Pseudomonadales</taxon>
        <taxon>Pseudomonadaceae</taxon>
        <taxon>Pseudomonas</taxon>
    </lineage>
</organism>
<evidence type="ECO:0000313" key="2">
    <source>
        <dbReference type="Proteomes" id="UP001183127"/>
    </source>
</evidence>
<dbReference type="InterPro" id="IPR014352">
    <property type="entry name" value="FERM/acyl-CoA-bd_prot_sf"/>
</dbReference>
<accession>A0ABY9QYU0</accession>
<dbReference type="EMBL" id="CP132921">
    <property type="protein sequence ID" value="WMW08220.1"/>
    <property type="molecule type" value="Genomic_DNA"/>
</dbReference>
<dbReference type="Gene3D" id="1.20.80.10">
    <property type="match status" value="1"/>
</dbReference>
<protein>
    <recommendedName>
        <fullName evidence="3">ACB domain-containing protein</fullName>
    </recommendedName>
</protein>
<keyword evidence="2" id="KW-1185">Reference proteome</keyword>
<name>A0ABY9QYU0_9PSED</name>